<dbReference type="InterPro" id="IPR041078">
    <property type="entry name" value="Plavaka"/>
</dbReference>
<dbReference type="Pfam" id="PF18759">
    <property type="entry name" value="Plavaka"/>
    <property type="match status" value="1"/>
</dbReference>
<dbReference type="EMBL" id="ML769480">
    <property type="protein sequence ID" value="KAE9398624.1"/>
    <property type="molecule type" value="Genomic_DNA"/>
</dbReference>
<evidence type="ECO:0000313" key="2">
    <source>
        <dbReference type="EMBL" id="KAE9398624.1"/>
    </source>
</evidence>
<accession>A0A6A4HNK1</accession>
<evidence type="ECO:0000256" key="1">
    <source>
        <dbReference type="SAM" id="MobiDB-lite"/>
    </source>
</evidence>
<organism evidence="2 3">
    <name type="scientific">Gymnopus androsaceus JB14</name>
    <dbReference type="NCBI Taxonomy" id="1447944"/>
    <lineage>
        <taxon>Eukaryota</taxon>
        <taxon>Fungi</taxon>
        <taxon>Dikarya</taxon>
        <taxon>Basidiomycota</taxon>
        <taxon>Agaricomycotina</taxon>
        <taxon>Agaricomycetes</taxon>
        <taxon>Agaricomycetidae</taxon>
        <taxon>Agaricales</taxon>
        <taxon>Marasmiineae</taxon>
        <taxon>Omphalotaceae</taxon>
        <taxon>Gymnopus</taxon>
    </lineage>
</organism>
<feature type="region of interest" description="Disordered" evidence="1">
    <location>
        <begin position="572"/>
        <end position="597"/>
    </location>
</feature>
<dbReference type="AlphaFoldDB" id="A0A6A4HNK1"/>
<feature type="non-terminal residue" evidence="2">
    <location>
        <position position="1"/>
    </location>
</feature>
<dbReference type="Proteomes" id="UP000799118">
    <property type="component" value="Unassembled WGS sequence"/>
</dbReference>
<sequence>KPWAPFPSCADFEWAETMYMAPEAARNCQLEGMHSGRWCKESNLVIKTSKDLNYYLEKVRHYVVEFKKAAFDKKFENRNWHFEFYYCDPWEWLKELITDPNLADDMIWYPYRKFLVIDGKQQRLRDEFSSANNRWNVQLPNPQSGLPHCSLPTMLWLDKGRVSSHTNMHPMILRPLFLPSQIRNASGNGGGVLIGYMVQVGLDSNDPDMHTPDEAIQFAKFKQDVYHHVLGITFSGHFRALSFNGECITCGHHVPRVLFPHIPILSLDGEEACVCTCTKAALADFPCSNCLCPQDRLHDTSSTCTFRMWTTQNMKEVYERSLACHYKKDANKILQNHGLHQTVNFFWSLFASDPYAGAAYCTLHADDSGKFGKHLWPLTQDVVRQAGFKGNISKNMAKISRWPGLKHFENVTSKDINNGQSWLDIEKGILPCIVQFLPKNLPLVHAIRAHLRYRMIMGLHCVSEEQIKRKEEYQADYGQWCTKISEKYNKSFDFPKQHATVHSSADLRNKGAAPHFATRLGEGFHQELWELYAMGNKKNVDAQMTRDDATKEAMACIRMSIDLENEWLKEGTEHLQEHPSDSTSTESGNQKQGTEQHWKLGVPEKIANLFTIVRHCSWIDQKTRDNFNIDLQKFLCQTLPNEQIADQYRLQLHLFQCLYVHYTSMEDWSDKVDILHCNLDFQQNHEQRFDCVIVNMQNNPLTCARLLRLFTVELPSGARKDIALVHVFKSLSWSPKTKWENCRIVKEKPKTEFILVEFFIRGVHLVNAFGCPKEVITFYIDDTVDNDWFLRAGN</sequence>
<feature type="compositionally biased region" description="Polar residues" evidence="1">
    <location>
        <begin position="581"/>
        <end position="595"/>
    </location>
</feature>
<protein>
    <submittedName>
        <fullName evidence="2">Uncharacterized protein</fullName>
    </submittedName>
</protein>
<gene>
    <name evidence="2" type="ORF">BT96DRAFT_821666</name>
</gene>
<keyword evidence="3" id="KW-1185">Reference proteome</keyword>
<name>A0A6A4HNK1_9AGAR</name>
<dbReference type="OrthoDB" id="3239511at2759"/>
<proteinExistence type="predicted"/>
<reference evidence="2" key="1">
    <citation type="journal article" date="2019" name="Environ. Microbiol.">
        <title>Fungal ecological strategies reflected in gene transcription - a case study of two litter decomposers.</title>
        <authorList>
            <person name="Barbi F."/>
            <person name="Kohler A."/>
            <person name="Barry K."/>
            <person name="Baskaran P."/>
            <person name="Daum C."/>
            <person name="Fauchery L."/>
            <person name="Ihrmark K."/>
            <person name="Kuo A."/>
            <person name="LaButti K."/>
            <person name="Lipzen A."/>
            <person name="Morin E."/>
            <person name="Grigoriev I.V."/>
            <person name="Henrissat B."/>
            <person name="Lindahl B."/>
            <person name="Martin F."/>
        </authorList>
    </citation>
    <scope>NUCLEOTIDE SEQUENCE</scope>
    <source>
        <strain evidence="2">JB14</strain>
    </source>
</reference>
<evidence type="ECO:0000313" key="3">
    <source>
        <dbReference type="Proteomes" id="UP000799118"/>
    </source>
</evidence>